<comment type="similarity">
    <text evidence="7">Belongs to the ustYa family.</text>
</comment>
<evidence type="ECO:0000256" key="6">
    <source>
        <dbReference type="ARBA" id="ARBA00023180"/>
    </source>
</evidence>
<dbReference type="EMBL" id="CAWUHD010000198">
    <property type="protein sequence ID" value="CAK7237964.1"/>
    <property type="molecule type" value="Genomic_DNA"/>
</dbReference>
<keyword evidence="6" id="KW-0325">Glycoprotein</keyword>
<name>A0ABP0D0M6_9PEZI</name>
<comment type="subcellular location">
    <subcellularLocation>
        <location evidence="1">Membrane</location>
        <topology evidence="1">Single-pass membrane protein</topology>
    </subcellularLocation>
</comment>
<sequence length="91" mass="9918">MLSTWSPAMDVVEYYQTTFAGEFLAPSVWRGTPSPELDEAWDRISRGGTGSLRISKGDLGRINKTSDADVVYGFNDGTDGVQTEPMSVLPD</sequence>
<gene>
    <name evidence="8" type="ORF">SEUCBS140593_010228</name>
</gene>
<evidence type="ECO:0000256" key="7">
    <source>
        <dbReference type="ARBA" id="ARBA00035112"/>
    </source>
</evidence>
<keyword evidence="3" id="KW-1133">Transmembrane helix</keyword>
<keyword evidence="4" id="KW-0843">Virulence</keyword>
<accession>A0ABP0D0M6</accession>
<keyword evidence="9" id="KW-1185">Reference proteome</keyword>
<keyword evidence="5" id="KW-0472">Membrane</keyword>
<evidence type="ECO:0000256" key="1">
    <source>
        <dbReference type="ARBA" id="ARBA00004167"/>
    </source>
</evidence>
<organism evidence="8 9">
    <name type="scientific">Sporothrix eucalyptigena</name>
    <dbReference type="NCBI Taxonomy" id="1812306"/>
    <lineage>
        <taxon>Eukaryota</taxon>
        <taxon>Fungi</taxon>
        <taxon>Dikarya</taxon>
        <taxon>Ascomycota</taxon>
        <taxon>Pezizomycotina</taxon>
        <taxon>Sordariomycetes</taxon>
        <taxon>Sordariomycetidae</taxon>
        <taxon>Ophiostomatales</taxon>
        <taxon>Ophiostomataceae</taxon>
        <taxon>Sporothrix</taxon>
    </lineage>
</organism>
<evidence type="ECO:0000256" key="4">
    <source>
        <dbReference type="ARBA" id="ARBA00023026"/>
    </source>
</evidence>
<evidence type="ECO:0000256" key="3">
    <source>
        <dbReference type="ARBA" id="ARBA00022989"/>
    </source>
</evidence>
<reference evidence="8 9" key="1">
    <citation type="submission" date="2024-01" db="EMBL/GenBank/DDBJ databases">
        <authorList>
            <person name="Allen C."/>
            <person name="Tagirdzhanova G."/>
        </authorList>
    </citation>
    <scope>NUCLEOTIDE SEQUENCE [LARGE SCALE GENOMIC DNA]</scope>
</reference>
<proteinExistence type="inferred from homology"/>
<dbReference type="Pfam" id="PF11807">
    <property type="entry name" value="UstYa"/>
    <property type="match status" value="1"/>
</dbReference>
<evidence type="ECO:0000256" key="2">
    <source>
        <dbReference type="ARBA" id="ARBA00022692"/>
    </source>
</evidence>
<comment type="caution">
    <text evidence="8">The sequence shown here is derived from an EMBL/GenBank/DDBJ whole genome shotgun (WGS) entry which is preliminary data.</text>
</comment>
<evidence type="ECO:0000256" key="5">
    <source>
        <dbReference type="ARBA" id="ARBA00023136"/>
    </source>
</evidence>
<keyword evidence="2" id="KW-0812">Transmembrane</keyword>
<evidence type="ECO:0000313" key="8">
    <source>
        <dbReference type="EMBL" id="CAK7237964.1"/>
    </source>
</evidence>
<protein>
    <submittedName>
        <fullName evidence="8">Uncharacterized protein</fullName>
    </submittedName>
</protein>
<evidence type="ECO:0000313" key="9">
    <source>
        <dbReference type="Proteomes" id="UP001642482"/>
    </source>
</evidence>
<dbReference type="InterPro" id="IPR021765">
    <property type="entry name" value="UstYa-like"/>
</dbReference>
<dbReference type="Proteomes" id="UP001642482">
    <property type="component" value="Unassembled WGS sequence"/>
</dbReference>